<dbReference type="InterPro" id="IPR056490">
    <property type="entry name" value="Rcc01698_C"/>
</dbReference>
<sequence>MATLVFSALGTILGGPLGGAIGALVGRQVDSAIIGSPSREGPRLKELAASTSSYGAPLARHFGHMRVGGSIIWATDLVEHRNTQGGGKGRPSVTSYAYSASFAVALSSRPIAGIGRIWADGNLLRGAAGDMKTGGTLRFYNGHGDQEPDPLMAAAESPLPCPAYRGLAYVVFEDLQLADFGNRIPALTFEILADEGAVSVAQICDRAFDGLSSGVTLAGISGLSQEASLAETLGSLHPILPLFYEVAGDAVRVIGEEGAAPVALREPTAATKDDEFGARTGFAAKRANGRPQTPAALRYYDIDRDYQPGVQRATGPVQSGQLNAVEIPVALDAAHARNLIEAAARRLDWSRQSVLWRSSEIDPAHRPGALVTIPAMPGIWRVSAWEWRASGLELTLVRTPFAAPPAALSLSTDTGRAAAAIDRSIGTTWLTALELPWDGTGAGDVPLVRAAVSSASPGWTGAALYLDDGDGQLVPAGSSGRTRATAGTVVTAPATASPLLVDRTSGLVVELLGDDMALQDATMRQLAMGANRALVGQEIVQFGRATPLGSRRWKLEILLRGRGGTEAFMAHAAGERFVLLDDALVALDGTLVAQSPLTTAKAIGGGDGAPVASDIACRGLTQRPLFPVHPRAVWLSDGSLQLGWTRRARAGWLWRDQVDTPLNEQAELYEVLLGSEADIIAMWETTQPQLTISAAVIAGLAAAHPGKPLIVRQRGSYASSASLHLTSLI</sequence>
<feature type="domain" description="Tip attachment protein J" evidence="1">
    <location>
        <begin position="285"/>
        <end position="387"/>
    </location>
</feature>
<keyword evidence="4" id="KW-1185">Reference proteome</keyword>
<reference evidence="4" key="1">
    <citation type="journal article" date="2019" name="Int. J. Syst. Evol. Microbiol.">
        <title>The Global Catalogue of Microorganisms (GCM) 10K type strain sequencing project: providing services to taxonomists for standard genome sequencing and annotation.</title>
        <authorList>
            <consortium name="The Broad Institute Genomics Platform"/>
            <consortium name="The Broad Institute Genome Sequencing Center for Infectious Disease"/>
            <person name="Wu L."/>
            <person name="Ma J."/>
        </authorList>
    </citation>
    <scope>NUCLEOTIDE SEQUENCE [LARGE SCALE GENOMIC DNA]</scope>
    <source>
        <strain evidence="4">KCTC 42984</strain>
    </source>
</reference>
<protein>
    <submittedName>
        <fullName evidence="3">Phage tail protein</fullName>
    </submittedName>
</protein>
<comment type="caution">
    <text evidence="3">The sequence shown here is derived from an EMBL/GenBank/DDBJ whole genome shotgun (WGS) entry which is preliminary data.</text>
</comment>
<evidence type="ECO:0000313" key="4">
    <source>
        <dbReference type="Proteomes" id="UP001595604"/>
    </source>
</evidence>
<proteinExistence type="predicted"/>
<feature type="domain" description="Rcc01698-like C-terminal" evidence="2">
    <location>
        <begin position="484"/>
        <end position="578"/>
    </location>
</feature>
<dbReference type="InterPro" id="IPR032876">
    <property type="entry name" value="J_dom"/>
</dbReference>
<accession>A0ABV7IWX4</accession>
<evidence type="ECO:0000259" key="1">
    <source>
        <dbReference type="Pfam" id="PF13550"/>
    </source>
</evidence>
<dbReference type="EMBL" id="JBHRTQ010000011">
    <property type="protein sequence ID" value="MFC3175223.1"/>
    <property type="molecule type" value="Genomic_DNA"/>
</dbReference>
<organism evidence="3 4">
    <name type="scientific">Novosphingobium bradum</name>
    <dbReference type="NCBI Taxonomy" id="1737444"/>
    <lineage>
        <taxon>Bacteria</taxon>
        <taxon>Pseudomonadati</taxon>
        <taxon>Pseudomonadota</taxon>
        <taxon>Alphaproteobacteria</taxon>
        <taxon>Sphingomonadales</taxon>
        <taxon>Sphingomonadaceae</taxon>
        <taxon>Novosphingobium</taxon>
    </lineage>
</organism>
<gene>
    <name evidence="3" type="ORF">ACFOD9_13260</name>
</gene>
<dbReference type="RefSeq" id="WP_379510601.1">
    <property type="nucleotide sequence ID" value="NZ_JBHRTQ010000011.1"/>
</dbReference>
<evidence type="ECO:0000259" key="2">
    <source>
        <dbReference type="Pfam" id="PF23666"/>
    </source>
</evidence>
<evidence type="ECO:0000313" key="3">
    <source>
        <dbReference type="EMBL" id="MFC3175223.1"/>
    </source>
</evidence>
<dbReference type="Pfam" id="PF13550">
    <property type="entry name" value="Phage-tail_3"/>
    <property type="match status" value="1"/>
</dbReference>
<name>A0ABV7IWX4_9SPHN</name>
<dbReference type="Proteomes" id="UP001595604">
    <property type="component" value="Unassembled WGS sequence"/>
</dbReference>
<dbReference type="Pfam" id="PF23666">
    <property type="entry name" value="Rcc01698_C"/>
    <property type="match status" value="1"/>
</dbReference>